<feature type="compositionally biased region" description="Polar residues" evidence="1">
    <location>
        <begin position="64"/>
        <end position="74"/>
    </location>
</feature>
<organism evidence="2 3">
    <name type="scientific">Cuscuta epithymum</name>
    <dbReference type="NCBI Taxonomy" id="186058"/>
    <lineage>
        <taxon>Eukaryota</taxon>
        <taxon>Viridiplantae</taxon>
        <taxon>Streptophyta</taxon>
        <taxon>Embryophyta</taxon>
        <taxon>Tracheophyta</taxon>
        <taxon>Spermatophyta</taxon>
        <taxon>Magnoliopsida</taxon>
        <taxon>eudicotyledons</taxon>
        <taxon>Gunneridae</taxon>
        <taxon>Pentapetalae</taxon>
        <taxon>asterids</taxon>
        <taxon>lamiids</taxon>
        <taxon>Solanales</taxon>
        <taxon>Convolvulaceae</taxon>
        <taxon>Cuscuteae</taxon>
        <taxon>Cuscuta</taxon>
        <taxon>Cuscuta subgen. Cuscuta</taxon>
    </lineage>
</organism>
<comment type="caution">
    <text evidence="2">The sequence shown here is derived from an EMBL/GenBank/DDBJ whole genome shotgun (WGS) entry which is preliminary data.</text>
</comment>
<sequence length="87" mass="9353">MSIHHPEAKARGRTSITRRPKPGDEHPSPGGQSPGTNIHHPEANARGRTSITRRPKPGDEHPSSRGQRLGTSIPTPEAKGIEARNTS</sequence>
<accession>A0AAV0FSN4</accession>
<gene>
    <name evidence="2" type="ORF">CEPIT_LOCUS36965</name>
</gene>
<evidence type="ECO:0000313" key="3">
    <source>
        <dbReference type="Proteomes" id="UP001152523"/>
    </source>
</evidence>
<dbReference type="Proteomes" id="UP001152523">
    <property type="component" value="Unassembled WGS sequence"/>
</dbReference>
<feature type="compositionally biased region" description="Basic and acidic residues" evidence="1">
    <location>
        <begin position="1"/>
        <end position="10"/>
    </location>
</feature>
<name>A0AAV0FSN4_9ASTE</name>
<dbReference type="AlphaFoldDB" id="A0AAV0FSN4"/>
<evidence type="ECO:0000313" key="2">
    <source>
        <dbReference type="EMBL" id="CAH9138648.1"/>
    </source>
</evidence>
<protein>
    <submittedName>
        <fullName evidence="2">Uncharacterized protein</fullName>
    </submittedName>
</protein>
<proteinExistence type="predicted"/>
<feature type="region of interest" description="Disordered" evidence="1">
    <location>
        <begin position="1"/>
        <end position="87"/>
    </location>
</feature>
<dbReference type="EMBL" id="CAMAPF010001011">
    <property type="protein sequence ID" value="CAH9138648.1"/>
    <property type="molecule type" value="Genomic_DNA"/>
</dbReference>
<reference evidence="2" key="1">
    <citation type="submission" date="2022-07" db="EMBL/GenBank/DDBJ databases">
        <authorList>
            <person name="Macas J."/>
            <person name="Novak P."/>
            <person name="Neumann P."/>
        </authorList>
    </citation>
    <scope>NUCLEOTIDE SEQUENCE</scope>
</reference>
<keyword evidence="3" id="KW-1185">Reference proteome</keyword>
<evidence type="ECO:0000256" key="1">
    <source>
        <dbReference type="SAM" id="MobiDB-lite"/>
    </source>
</evidence>